<reference evidence="1" key="1">
    <citation type="journal article" date="2021" name="Open Biol.">
        <title>Shared evolutionary footprints suggest mitochondrial oxidative damage underlies multiple complex I losses in fungi.</title>
        <authorList>
            <person name="Schikora-Tamarit M.A."/>
            <person name="Marcet-Houben M."/>
            <person name="Nosek J."/>
            <person name="Gabaldon T."/>
        </authorList>
    </citation>
    <scope>NUCLEOTIDE SEQUENCE</scope>
    <source>
        <strain evidence="1">NCAIM Y.01608</strain>
    </source>
</reference>
<comment type="caution">
    <text evidence="1">The sequence shown here is derived from an EMBL/GenBank/DDBJ whole genome shotgun (WGS) entry which is preliminary data.</text>
</comment>
<keyword evidence="2" id="KW-1185">Reference proteome</keyword>
<gene>
    <name evidence="1" type="ORF">OGATHE_003745</name>
</gene>
<reference evidence="1" key="2">
    <citation type="submission" date="2021-01" db="EMBL/GenBank/DDBJ databases">
        <authorList>
            <person name="Schikora-Tamarit M.A."/>
        </authorList>
    </citation>
    <scope>NUCLEOTIDE SEQUENCE</scope>
    <source>
        <strain evidence="1">NCAIM Y.01608</strain>
    </source>
</reference>
<dbReference type="Proteomes" id="UP000788993">
    <property type="component" value="Unassembled WGS sequence"/>
</dbReference>
<proteinExistence type="predicted"/>
<evidence type="ECO:0000313" key="2">
    <source>
        <dbReference type="Proteomes" id="UP000788993"/>
    </source>
</evidence>
<sequence>MNVSESSDDTSASELESMGVLDSNLGIFDLWISSELSPPASIIGLRGLLGKSAACNGVIGIFTPSEAESDMFIKFENCTN</sequence>
<protein>
    <submittedName>
        <fullName evidence="1">Uncharacterized protein</fullName>
    </submittedName>
</protein>
<dbReference type="AlphaFoldDB" id="A0A9P8P4M3"/>
<name>A0A9P8P4M3_9ASCO</name>
<accession>A0A9P8P4M3</accession>
<dbReference type="EMBL" id="JAEUBD010001178">
    <property type="protein sequence ID" value="KAH3664930.1"/>
    <property type="molecule type" value="Genomic_DNA"/>
</dbReference>
<organism evidence="1 2">
    <name type="scientific">Ogataea polymorpha</name>
    <dbReference type="NCBI Taxonomy" id="460523"/>
    <lineage>
        <taxon>Eukaryota</taxon>
        <taxon>Fungi</taxon>
        <taxon>Dikarya</taxon>
        <taxon>Ascomycota</taxon>
        <taxon>Saccharomycotina</taxon>
        <taxon>Pichiomycetes</taxon>
        <taxon>Pichiales</taxon>
        <taxon>Pichiaceae</taxon>
        <taxon>Ogataea</taxon>
    </lineage>
</organism>
<evidence type="ECO:0000313" key="1">
    <source>
        <dbReference type="EMBL" id="KAH3664930.1"/>
    </source>
</evidence>